<gene>
    <name evidence="1" type="ORF">K1I37_00400</name>
</gene>
<dbReference type="Proteomes" id="UP000829401">
    <property type="component" value="Chromosome"/>
</dbReference>
<accession>A0A9E6ZNW5</accession>
<sequence length="66" mass="7467">MPMQVKLFQSANKNISLLEGEVNSWLSNRAASDVVDIRTTATSFGYSGNETFSWEQLYITVIYKES</sequence>
<keyword evidence="2" id="KW-1185">Reference proteome</keyword>
<proteinExistence type="predicted"/>
<dbReference type="AlphaFoldDB" id="T0C2V4"/>
<evidence type="ECO:0000313" key="2">
    <source>
        <dbReference type="Proteomes" id="UP000829401"/>
    </source>
</evidence>
<dbReference type="STRING" id="1356854.N007_06455"/>
<dbReference type="KEGG" id="aaco:K1I37_00400"/>
<organism evidence="1 2">
    <name type="scientific">Alicyclobacillus acidoterrestris (strain ATCC 49025 / DSM 3922 / CIP 106132 / NCIMB 13137 / GD3B)</name>
    <dbReference type="NCBI Taxonomy" id="1356854"/>
    <lineage>
        <taxon>Bacteria</taxon>
        <taxon>Bacillati</taxon>
        <taxon>Bacillota</taxon>
        <taxon>Bacilli</taxon>
        <taxon>Bacillales</taxon>
        <taxon>Alicyclobacillaceae</taxon>
        <taxon>Alicyclobacillus</taxon>
    </lineage>
</organism>
<evidence type="ECO:0000313" key="1">
    <source>
        <dbReference type="EMBL" id="UNO49064.1"/>
    </source>
</evidence>
<reference evidence="2" key="1">
    <citation type="journal article" date="2022" name="G3 (Bethesda)">
        <title>Unveiling the complete genome sequence of Alicyclobacillus acidoterrestris DSM 3922T, a taint-producing strain.</title>
        <authorList>
            <person name="Leonardo I.C."/>
            <person name="Barreto Crespo M.T."/>
            <person name="Gaspar F.B."/>
        </authorList>
    </citation>
    <scope>NUCLEOTIDE SEQUENCE [LARGE SCALE GENOMIC DNA]</scope>
    <source>
        <strain evidence="2">DSM 3922</strain>
    </source>
</reference>
<dbReference type="EMBL" id="CP080467">
    <property type="protein sequence ID" value="UNO49064.1"/>
    <property type="molecule type" value="Genomic_DNA"/>
</dbReference>
<name>T0C2V4_ALIAG</name>
<protein>
    <submittedName>
        <fullName evidence="1">Uncharacterized protein</fullName>
    </submittedName>
</protein>
<dbReference type="RefSeq" id="WP_021296329.1">
    <property type="nucleotide sequence ID" value="NZ_AURB01000127.1"/>
</dbReference>
<accession>T0C2V4</accession>